<dbReference type="Proteomes" id="UP001497516">
    <property type="component" value="Chromosome 6"/>
</dbReference>
<dbReference type="EMBL" id="OZ034819">
    <property type="protein sequence ID" value="CAL1397440.1"/>
    <property type="molecule type" value="Genomic_DNA"/>
</dbReference>
<evidence type="ECO:0000313" key="3">
    <source>
        <dbReference type="Proteomes" id="UP001497516"/>
    </source>
</evidence>
<dbReference type="AlphaFoldDB" id="A0AAV2FGM9"/>
<accession>A0AAV2FGM9</accession>
<sequence length="143" mass="16299">MAPLWKKQQSSGGGFLEDQSAADPEPEKSRLIVDGGWYAAKEDEDEDSGGLGAMMKKLLSMVGVRRKRGLTVYIGKGLRKRKIPSKYTSFEGFLQILRESTDADTLDWKCCQPFEIESCSAQRFRDTLRAAVEEEEIRRRYRL</sequence>
<evidence type="ECO:0000313" key="2">
    <source>
        <dbReference type="EMBL" id="CAL1397440.1"/>
    </source>
</evidence>
<proteinExistence type="predicted"/>
<name>A0AAV2FGM9_9ROSI</name>
<gene>
    <name evidence="2" type="ORF">LTRI10_LOCUS37739</name>
</gene>
<keyword evidence="3" id="KW-1185">Reference proteome</keyword>
<organism evidence="2 3">
    <name type="scientific">Linum trigynum</name>
    <dbReference type="NCBI Taxonomy" id="586398"/>
    <lineage>
        <taxon>Eukaryota</taxon>
        <taxon>Viridiplantae</taxon>
        <taxon>Streptophyta</taxon>
        <taxon>Embryophyta</taxon>
        <taxon>Tracheophyta</taxon>
        <taxon>Spermatophyta</taxon>
        <taxon>Magnoliopsida</taxon>
        <taxon>eudicotyledons</taxon>
        <taxon>Gunneridae</taxon>
        <taxon>Pentapetalae</taxon>
        <taxon>rosids</taxon>
        <taxon>fabids</taxon>
        <taxon>Malpighiales</taxon>
        <taxon>Linaceae</taxon>
        <taxon>Linum</taxon>
    </lineage>
</organism>
<protein>
    <submittedName>
        <fullName evidence="2">Uncharacterized protein</fullName>
    </submittedName>
</protein>
<feature type="region of interest" description="Disordered" evidence="1">
    <location>
        <begin position="1"/>
        <end position="29"/>
    </location>
</feature>
<evidence type="ECO:0000256" key="1">
    <source>
        <dbReference type="SAM" id="MobiDB-lite"/>
    </source>
</evidence>
<reference evidence="2 3" key="1">
    <citation type="submission" date="2024-04" db="EMBL/GenBank/DDBJ databases">
        <authorList>
            <person name="Fracassetti M."/>
        </authorList>
    </citation>
    <scope>NUCLEOTIDE SEQUENCE [LARGE SCALE GENOMIC DNA]</scope>
</reference>